<dbReference type="PANTHER" id="PTHR13832:SF827">
    <property type="entry name" value="PROTEIN PHOSPHATASE 1L"/>
    <property type="match status" value="1"/>
</dbReference>
<dbReference type="CDD" id="cd00143">
    <property type="entry name" value="PP2Cc"/>
    <property type="match status" value="1"/>
</dbReference>
<feature type="domain" description="PPM-type phosphatase" evidence="1">
    <location>
        <begin position="2"/>
        <end position="243"/>
    </location>
</feature>
<dbReference type="Pfam" id="PF13672">
    <property type="entry name" value="PP2C_2"/>
    <property type="match status" value="1"/>
</dbReference>
<dbReference type="GO" id="GO:0004722">
    <property type="term" value="F:protein serine/threonine phosphatase activity"/>
    <property type="evidence" value="ECO:0007669"/>
    <property type="project" value="UniProtKB-EC"/>
</dbReference>
<proteinExistence type="predicted"/>
<dbReference type="InterPro" id="IPR015655">
    <property type="entry name" value="PP2C"/>
</dbReference>
<dbReference type="OrthoDB" id="9801841at2"/>
<dbReference type="SUPFAM" id="SSF81606">
    <property type="entry name" value="PP2C-like"/>
    <property type="match status" value="1"/>
</dbReference>
<evidence type="ECO:0000313" key="3">
    <source>
        <dbReference type="Proteomes" id="UP000180254"/>
    </source>
</evidence>
<dbReference type="PANTHER" id="PTHR13832">
    <property type="entry name" value="PROTEIN PHOSPHATASE 2C"/>
    <property type="match status" value="1"/>
</dbReference>
<keyword evidence="3" id="KW-1185">Reference proteome</keyword>
<accession>A0A1S1V828</accession>
<dbReference type="Proteomes" id="UP000180254">
    <property type="component" value="Unassembled WGS sequence"/>
</dbReference>
<dbReference type="PROSITE" id="PS51746">
    <property type="entry name" value="PPM_2"/>
    <property type="match status" value="1"/>
</dbReference>
<dbReference type="EC" id="3.1.3.16" evidence="2"/>
<gene>
    <name evidence="2" type="primary">stp</name>
    <name evidence="2" type="ORF">EUAN_12090</name>
</gene>
<dbReference type="RefSeq" id="WP_071062682.1">
    <property type="nucleotide sequence ID" value="NZ_MKIE01000003.1"/>
</dbReference>
<dbReference type="STRING" id="39480.EUAN_12090"/>
<reference evidence="2 3" key="1">
    <citation type="submission" date="2016-09" db="EMBL/GenBank/DDBJ databases">
        <title>Genome sequence of Eubacterium angustum.</title>
        <authorList>
            <person name="Poehlein A."/>
            <person name="Daniel R."/>
        </authorList>
    </citation>
    <scope>NUCLEOTIDE SEQUENCE [LARGE SCALE GENOMIC DNA]</scope>
    <source>
        <strain evidence="2 3">DSM 1989</strain>
    </source>
</reference>
<dbReference type="EMBL" id="MKIE01000003">
    <property type="protein sequence ID" value="OHW62644.1"/>
    <property type="molecule type" value="Genomic_DNA"/>
</dbReference>
<dbReference type="Gene3D" id="3.60.40.10">
    <property type="entry name" value="PPM-type phosphatase domain"/>
    <property type="match status" value="1"/>
</dbReference>
<sequence>MFICACSDVGKMRNINQDAVYYVDDEKLPLYMVADGMGGHKSGEYASNLSIHVISRLYNEKREAMVSGELEIPKFINDAFKAANETIVKEGADDDTIRKMGTTLTMILVKDGEAYIGHIGDSRAYMIRESEIVQLTHDHSLVAELLRSGSITESEARVHPQKNVITKALGTDSEINPDIYTKELKKDDILFLCTDGLTNMIEDADIKKRILMATELQEVCVMLTNEANELGGPDNITILMAKIS</sequence>
<protein>
    <submittedName>
        <fullName evidence="2">Serine/threonine phosphatase stp</fullName>
        <ecNumber evidence="2">3.1.3.16</ecNumber>
    </submittedName>
</protein>
<evidence type="ECO:0000313" key="2">
    <source>
        <dbReference type="EMBL" id="OHW62644.1"/>
    </source>
</evidence>
<dbReference type="NCBIfam" id="NF033484">
    <property type="entry name" value="Stp1_PP2C_phos"/>
    <property type="match status" value="1"/>
</dbReference>
<evidence type="ECO:0000259" key="1">
    <source>
        <dbReference type="PROSITE" id="PS51746"/>
    </source>
</evidence>
<comment type="caution">
    <text evidence="2">The sequence shown here is derived from an EMBL/GenBank/DDBJ whole genome shotgun (WGS) entry which is preliminary data.</text>
</comment>
<name>A0A1S1V828_9FIRM</name>
<dbReference type="InterPro" id="IPR001932">
    <property type="entry name" value="PPM-type_phosphatase-like_dom"/>
</dbReference>
<keyword evidence="2" id="KW-0378">Hydrolase</keyword>
<dbReference type="SMART" id="SM00332">
    <property type="entry name" value="PP2Cc"/>
    <property type="match status" value="1"/>
</dbReference>
<dbReference type="SMART" id="SM00331">
    <property type="entry name" value="PP2C_SIG"/>
    <property type="match status" value="1"/>
</dbReference>
<dbReference type="AlphaFoldDB" id="A0A1S1V828"/>
<dbReference type="InterPro" id="IPR036457">
    <property type="entry name" value="PPM-type-like_dom_sf"/>
</dbReference>
<organism evidence="2 3">
    <name type="scientific">Andreesenia angusta</name>
    <dbReference type="NCBI Taxonomy" id="39480"/>
    <lineage>
        <taxon>Bacteria</taxon>
        <taxon>Bacillati</taxon>
        <taxon>Bacillota</taxon>
        <taxon>Tissierellia</taxon>
        <taxon>Tissierellales</taxon>
        <taxon>Gottschalkiaceae</taxon>
        <taxon>Andreesenia</taxon>
    </lineage>
</organism>